<sequence length="192" mass="22394">MCYHFHLPLEKDDIRLSSDNVNSLKGQQANQEWPKYMWNSIDNANFDLKTKLLEISTDYANKCNREPTFIKSERTLWIDRVIPILQTIGDQMEYIAYEWCEVEPAHYKTFTMGLSTFKRTSKRNVDDIGFNKYKNDIMVLEGSGPLNKSNMDHAVDGTLNNLYSSICMLDCIIRENLSINFFNKILINTQSQ</sequence>
<dbReference type="AlphaFoldDB" id="A0A1X0RTL5"/>
<evidence type="ECO:0000313" key="1">
    <source>
        <dbReference type="EMBL" id="ORE15377.1"/>
    </source>
</evidence>
<accession>A0A1X0RTL5</accession>
<evidence type="ECO:0000313" key="2">
    <source>
        <dbReference type="Proteomes" id="UP000242381"/>
    </source>
</evidence>
<protein>
    <submittedName>
        <fullName evidence="1">Uncharacterized protein</fullName>
    </submittedName>
</protein>
<name>A0A1X0RTL5_RHIZD</name>
<reference evidence="1 2" key="1">
    <citation type="journal article" date="2016" name="Proc. Natl. Acad. Sci. U.S.A.">
        <title>Lipid metabolic changes in an early divergent fungus govern the establishment of a mutualistic symbiosis with endobacteria.</title>
        <authorList>
            <person name="Lastovetsky O.A."/>
            <person name="Gaspar M.L."/>
            <person name="Mondo S.J."/>
            <person name="LaButti K.M."/>
            <person name="Sandor L."/>
            <person name="Grigoriev I.V."/>
            <person name="Henry S.A."/>
            <person name="Pawlowska T.E."/>
        </authorList>
    </citation>
    <scope>NUCLEOTIDE SEQUENCE [LARGE SCALE GENOMIC DNA]</scope>
    <source>
        <strain evidence="1 2">ATCC 11559</strain>
    </source>
</reference>
<gene>
    <name evidence="1" type="ORF">BCV71DRAFT_237582</name>
</gene>
<organism evidence="1 2">
    <name type="scientific">Rhizopus microsporus</name>
    <dbReference type="NCBI Taxonomy" id="58291"/>
    <lineage>
        <taxon>Eukaryota</taxon>
        <taxon>Fungi</taxon>
        <taxon>Fungi incertae sedis</taxon>
        <taxon>Mucoromycota</taxon>
        <taxon>Mucoromycotina</taxon>
        <taxon>Mucoromycetes</taxon>
        <taxon>Mucorales</taxon>
        <taxon>Mucorineae</taxon>
        <taxon>Rhizopodaceae</taxon>
        <taxon>Rhizopus</taxon>
    </lineage>
</organism>
<proteinExistence type="predicted"/>
<dbReference type="VEuPathDB" id="FungiDB:BCV72DRAFT_197078"/>
<dbReference type="EMBL" id="KV921426">
    <property type="protein sequence ID" value="ORE15377.1"/>
    <property type="molecule type" value="Genomic_DNA"/>
</dbReference>
<dbReference type="Proteomes" id="UP000242381">
    <property type="component" value="Unassembled WGS sequence"/>
</dbReference>